<reference evidence="1" key="1">
    <citation type="submission" date="2021-02" db="EMBL/GenBank/DDBJ databases">
        <authorList>
            <person name="Nowell W R."/>
        </authorList>
    </citation>
    <scope>NUCLEOTIDE SEQUENCE</scope>
</reference>
<dbReference type="Proteomes" id="UP000663860">
    <property type="component" value="Unassembled WGS sequence"/>
</dbReference>
<evidence type="ECO:0000313" key="3">
    <source>
        <dbReference type="EMBL" id="CAF3565904.1"/>
    </source>
</evidence>
<gene>
    <name evidence="1" type="ORF">IZO911_LOCUS29771</name>
    <name evidence="3" type="ORF">OKA104_LOCUS4842</name>
    <name evidence="2" type="ORF">VCS650_LOCUS32426</name>
</gene>
<accession>A0A814XYQ4</accession>
<name>A0A814XYQ4_9BILA</name>
<dbReference type="Proteomes" id="UP000663891">
    <property type="component" value="Unassembled WGS sequence"/>
</dbReference>
<dbReference type="EMBL" id="CAJNON010000587">
    <property type="protein sequence ID" value="CAF1326274.1"/>
    <property type="molecule type" value="Genomic_DNA"/>
</dbReference>
<dbReference type="Pfam" id="PF09619">
    <property type="entry name" value="YscW"/>
    <property type="match status" value="1"/>
</dbReference>
<evidence type="ECO:0000313" key="1">
    <source>
        <dbReference type="EMBL" id="CAF1222150.1"/>
    </source>
</evidence>
<evidence type="ECO:0000313" key="2">
    <source>
        <dbReference type="EMBL" id="CAF1326274.1"/>
    </source>
</evidence>
<dbReference type="Proteomes" id="UP000663881">
    <property type="component" value="Unassembled WGS sequence"/>
</dbReference>
<organism evidence="1 4">
    <name type="scientific">Adineta steineri</name>
    <dbReference type="NCBI Taxonomy" id="433720"/>
    <lineage>
        <taxon>Eukaryota</taxon>
        <taxon>Metazoa</taxon>
        <taxon>Spiralia</taxon>
        <taxon>Gnathifera</taxon>
        <taxon>Rotifera</taxon>
        <taxon>Eurotatoria</taxon>
        <taxon>Bdelloidea</taxon>
        <taxon>Adinetida</taxon>
        <taxon>Adinetidae</taxon>
        <taxon>Adineta</taxon>
    </lineage>
</organism>
<proteinExistence type="predicted"/>
<dbReference type="EMBL" id="CAJNOE010000451">
    <property type="protein sequence ID" value="CAF1222150.1"/>
    <property type="molecule type" value="Genomic_DNA"/>
</dbReference>
<dbReference type="AlphaFoldDB" id="A0A814XYQ4"/>
<sequence>MVRRIEGTIDYEKHNEILNDNHKVLIYLDDMTLTELGSQDGSFVRKFHTIAKLIIENQILTFPITFTLEYDEKEIEKTSNYSLRVRIVADGKTRFITSTNVPILTKGYGDIVDIQVEKIDLM</sequence>
<dbReference type="EMBL" id="CAJOAY010000162">
    <property type="protein sequence ID" value="CAF3565904.1"/>
    <property type="molecule type" value="Genomic_DNA"/>
</dbReference>
<protein>
    <submittedName>
        <fullName evidence="1">Uncharacterized protein</fullName>
    </submittedName>
</protein>
<dbReference type="InterPro" id="IPR039366">
    <property type="entry name" value="Pilotin"/>
</dbReference>
<evidence type="ECO:0000313" key="4">
    <source>
        <dbReference type="Proteomes" id="UP000663860"/>
    </source>
</evidence>
<dbReference type="OrthoDB" id="9978900at2759"/>
<comment type="caution">
    <text evidence="1">The sequence shown here is derived from an EMBL/GenBank/DDBJ whole genome shotgun (WGS) entry which is preliminary data.</text>
</comment>